<keyword evidence="3" id="KW-0158">Chromosome</keyword>
<dbReference type="PROSITE" id="PS51504">
    <property type="entry name" value="H15"/>
    <property type="match status" value="1"/>
</dbReference>
<dbReference type="InterPro" id="IPR036390">
    <property type="entry name" value="WH_DNA-bd_sf"/>
</dbReference>
<dbReference type="InterPro" id="IPR005818">
    <property type="entry name" value="Histone_H1/H5_H15"/>
</dbReference>
<dbReference type="PROSITE" id="PS50090">
    <property type="entry name" value="MYB_LIKE"/>
    <property type="match status" value="1"/>
</dbReference>
<feature type="domain" description="Myb-like" evidence="10">
    <location>
        <begin position="5"/>
        <end position="57"/>
    </location>
</feature>
<evidence type="ECO:0000259" key="11">
    <source>
        <dbReference type="PROSITE" id="PS51294"/>
    </source>
</evidence>
<dbReference type="SUPFAM" id="SSF46785">
    <property type="entry name" value="Winged helix' DNA-binding domain"/>
    <property type="match status" value="1"/>
</dbReference>
<dbReference type="InterPro" id="IPR009057">
    <property type="entry name" value="Homeodomain-like_sf"/>
</dbReference>
<dbReference type="GO" id="GO:0000786">
    <property type="term" value="C:nucleosome"/>
    <property type="evidence" value="ECO:0007669"/>
    <property type="project" value="InterPro"/>
</dbReference>
<evidence type="ECO:0000259" key="12">
    <source>
        <dbReference type="PROSITE" id="PS51504"/>
    </source>
</evidence>
<dbReference type="SMART" id="SM00717">
    <property type="entry name" value="SANT"/>
    <property type="match status" value="1"/>
</dbReference>
<evidence type="ECO:0000256" key="4">
    <source>
        <dbReference type="ARBA" id="ARBA00023015"/>
    </source>
</evidence>
<evidence type="ECO:0000256" key="6">
    <source>
        <dbReference type="ARBA" id="ARBA00023125"/>
    </source>
</evidence>
<keyword evidence="6" id="KW-0238">DNA-binding</keyword>
<dbReference type="Pfam" id="PF00538">
    <property type="entry name" value="Linker_histone"/>
    <property type="match status" value="1"/>
</dbReference>
<keyword evidence="4" id="KW-0805">Transcription regulation</keyword>
<dbReference type="InterPro" id="IPR017930">
    <property type="entry name" value="Myb_dom"/>
</dbReference>
<sequence>MGAPKQKWTSEEEAALKAGVAKYGVGKWSTILKDPEFAAVLRSRSNVDLKDKWRNLHVMASGWGSRHRGKIVSKSVQPTPKHDDNTLVSCVGENDTEILDVKPLASTGDVLKDVGSKKPLSRLDDLILESIAKLKESRGSSRNAISSYIEERYVAPLNFERLLAANLKVLTEKGRLIKVKHHYRIAPSRASSDGKGGPFSSPMGGKLDSTMVEKNETRLLTKAQIDADLEQMKSMSAEEAAAAAAQAVAEAEVAIADAERAARIAEEFEAEAEAAQCFAEVASKALQHQTILVCPRILLRIVDEWNSSMHTLSKEASTLQWVYALSHKLLGALLFCDVKHRISMSRSLSYFCSTFANFCCVEFYISYTPSVSKRMISFLF</sequence>
<organism evidence="13 14">
    <name type="scientific">Solanum pinnatisectum</name>
    <name type="common">tansyleaf nightshade</name>
    <dbReference type="NCBI Taxonomy" id="50273"/>
    <lineage>
        <taxon>Eukaryota</taxon>
        <taxon>Viridiplantae</taxon>
        <taxon>Streptophyta</taxon>
        <taxon>Embryophyta</taxon>
        <taxon>Tracheophyta</taxon>
        <taxon>Spermatophyta</taxon>
        <taxon>Magnoliopsida</taxon>
        <taxon>eudicotyledons</taxon>
        <taxon>Gunneridae</taxon>
        <taxon>Pentapetalae</taxon>
        <taxon>asterids</taxon>
        <taxon>lamiids</taxon>
        <taxon>Solanales</taxon>
        <taxon>Solanaceae</taxon>
        <taxon>Solanoideae</taxon>
        <taxon>Solaneae</taxon>
        <taxon>Solanum</taxon>
    </lineage>
</organism>
<dbReference type="Gene3D" id="1.10.246.220">
    <property type="match status" value="1"/>
</dbReference>
<evidence type="ECO:0000313" key="14">
    <source>
        <dbReference type="Proteomes" id="UP001311915"/>
    </source>
</evidence>
<evidence type="ECO:0000259" key="10">
    <source>
        <dbReference type="PROSITE" id="PS50090"/>
    </source>
</evidence>
<evidence type="ECO:0000256" key="9">
    <source>
        <dbReference type="ARBA" id="ARBA00032813"/>
    </source>
</evidence>
<evidence type="ECO:0000256" key="1">
    <source>
        <dbReference type="ARBA" id="ARBA00004286"/>
    </source>
</evidence>
<dbReference type="EMBL" id="JAWPEI010000011">
    <property type="protein sequence ID" value="KAK4710306.1"/>
    <property type="molecule type" value="Genomic_DNA"/>
</dbReference>
<reference evidence="13 14" key="1">
    <citation type="submission" date="2023-10" db="EMBL/GenBank/DDBJ databases">
        <title>Genome-Wide Identification Analysis in wild type Solanum Pinnatisectum Reveals Some Genes Defensing Phytophthora Infestans.</title>
        <authorList>
            <person name="Sun C."/>
        </authorList>
    </citation>
    <scope>NUCLEOTIDE SEQUENCE [LARGE SCALE GENOMIC DNA]</scope>
    <source>
        <strain evidence="13">LQN</strain>
        <tissue evidence="13">Leaf</tissue>
    </source>
</reference>
<accession>A0AAV9KAD4</accession>
<comment type="subcellular location">
    <subcellularLocation>
        <location evidence="1">Chromosome</location>
    </subcellularLocation>
    <subcellularLocation>
        <location evidence="2">Nucleus</location>
        <location evidence="2">Nucleolus</location>
    </subcellularLocation>
</comment>
<keyword evidence="5" id="KW-0175">Coiled coil</keyword>
<dbReference type="AlphaFoldDB" id="A0AAV9KAD4"/>
<evidence type="ECO:0000256" key="8">
    <source>
        <dbReference type="ARBA" id="ARBA00023242"/>
    </source>
</evidence>
<dbReference type="Pfam" id="PF00249">
    <property type="entry name" value="Myb_DNA-binding"/>
    <property type="match status" value="1"/>
</dbReference>
<gene>
    <name evidence="13" type="ORF">R3W88_004819</name>
</gene>
<proteinExistence type="predicted"/>
<feature type="domain" description="H15" evidence="12">
    <location>
        <begin position="119"/>
        <end position="187"/>
    </location>
</feature>
<keyword evidence="8" id="KW-0539">Nucleus</keyword>
<dbReference type="InterPro" id="IPR036388">
    <property type="entry name" value="WH-like_DNA-bd_sf"/>
</dbReference>
<keyword evidence="7" id="KW-0804">Transcription</keyword>
<dbReference type="FunFam" id="1.10.10.60:FF:000168">
    <property type="entry name" value="Telomere repeat-binding factor 1"/>
    <property type="match status" value="1"/>
</dbReference>
<evidence type="ECO:0000313" key="13">
    <source>
        <dbReference type="EMBL" id="KAK4710306.1"/>
    </source>
</evidence>
<dbReference type="SUPFAM" id="SSF46689">
    <property type="entry name" value="Homeodomain-like"/>
    <property type="match status" value="1"/>
</dbReference>
<protein>
    <recommendedName>
        <fullName evidence="9">MYB transcription factor</fullName>
    </recommendedName>
</protein>
<evidence type="ECO:0000256" key="3">
    <source>
        <dbReference type="ARBA" id="ARBA00022454"/>
    </source>
</evidence>
<dbReference type="GO" id="GO:0000976">
    <property type="term" value="F:transcription cis-regulatory region binding"/>
    <property type="evidence" value="ECO:0007669"/>
    <property type="project" value="UniProtKB-ARBA"/>
</dbReference>
<dbReference type="Gene3D" id="1.10.10.10">
    <property type="entry name" value="Winged helix-like DNA-binding domain superfamily/Winged helix DNA-binding domain"/>
    <property type="match status" value="1"/>
</dbReference>
<dbReference type="PANTHER" id="PTHR46267:SF11">
    <property type="entry name" value="TELOMERE REPEAT-BINDING FACTOR 2"/>
    <property type="match status" value="1"/>
</dbReference>
<dbReference type="CDD" id="cd00073">
    <property type="entry name" value="H15"/>
    <property type="match status" value="1"/>
</dbReference>
<dbReference type="Proteomes" id="UP001311915">
    <property type="component" value="Unassembled WGS sequence"/>
</dbReference>
<comment type="caution">
    <text evidence="13">The sequence shown here is derived from an EMBL/GenBank/DDBJ whole genome shotgun (WGS) entry which is preliminary data.</text>
</comment>
<dbReference type="PROSITE" id="PS51294">
    <property type="entry name" value="HTH_MYB"/>
    <property type="match status" value="1"/>
</dbReference>
<dbReference type="GO" id="GO:0003691">
    <property type="term" value="F:double-stranded telomeric DNA binding"/>
    <property type="evidence" value="ECO:0007669"/>
    <property type="project" value="InterPro"/>
</dbReference>
<keyword evidence="14" id="KW-1185">Reference proteome</keyword>
<dbReference type="PANTHER" id="PTHR46267">
    <property type="entry name" value="SINGLE MYB HISTONE 4"/>
    <property type="match status" value="1"/>
</dbReference>
<evidence type="ECO:0000256" key="5">
    <source>
        <dbReference type="ARBA" id="ARBA00023054"/>
    </source>
</evidence>
<feature type="domain" description="HTH myb-type" evidence="11">
    <location>
        <begin position="1"/>
        <end position="61"/>
    </location>
</feature>
<dbReference type="InterPro" id="IPR001005">
    <property type="entry name" value="SANT/Myb"/>
</dbReference>
<dbReference type="SMART" id="SM00526">
    <property type="entry name" value="H15"/>
    <property type="match status" value="1"/>
</dbReference>
<dbReference type="CDD" id="cd11660">
    <property type="entry name" value="SANT_TRF"/>
    <property type="match status" value="1"/>
</dbReference>
<evidence type="ECO:0000256" key="7">
    <source>
        <dbReference type="ARBA" id="ARBA00023163"/>
    </source>
</evidence>
<dbReference type="GO" id="GO:0010597">
    <property type="term" value="P:green leaf volatile biosynthetic process"/>
    <property type="evidence" value="ECO:0007669"/>
    <property type="project" value="UniProtKB-ARBA"/>
</dbReference>
<dbReference type="InterPro" id="IPR044597">
    <property type="entry name" value="SMH1-6"/>
</dbReference>
<dbReference type="GO" id="GO:0006334">
    <property type="term" value="P:nucleosome assembly"/>
    <property type="evidence" value="ECO:0007669"/>
    <property type="project" value="InterPro"/>
</dbReference>
<name>A0AAV9KAD4_9SOLN</name>
<dbReference type="GO" id="GO:0005730">
    <property type="term" value="C:nucleolus"/>
    <property type="evidence" value="ECO:0007669"/>
    <property type="project" value="UniProtKB-SubCell"/>
</dbReference>
<evidence type="ECO:0000256" key="2">
    <source>
        <dbReference type="ARBA" id="ARBA00004604"/>
    </source>
</evidence>